<gene>
    <name evidence="1" type="ORF">AMS66_19780</name>
</gene>
<dbReference type="AlphaFoldDB" id="A0A0N0C3S3"/>
<dbReference type="EMBL" id="LITU01000069">
    <property type="protein sequence ID" value="KOY14775.1"/>
    <property type="molecule type" value="Genomic_DNA"/>
</dbReference>
<accession>A0A0N0C3S3</accession>
<keyword evidence="2" id="KW-1185">Reference proteome</keyword>
<name>A0A0N0C3S3_9BACL</name>
<proteinExistence type="predicted"/>
<dbReference type="PATRIC" id="fig|1705561.3.peg.4115"/>
<comment type="caution">
    <text evidence="1">The sequence shown here is derived from an EMBL/GenBank/DDBJ whole genome shotgun (WGS) entry which is preliminary data.</text>
</comment>
<organism evidence="1 2">
    <name type="scientific">Paenibacillus xylanivorans</name>
    <dbReference type="NCBI Taxonomy" id="1705561"/>
    <lineage>
        <taxon>Bacteria</taxon>
        <taxon>Bacillati</taxon>
        <taxon>Bacillota</taxon>
        <taxon>Bacilli</taxon>
        <taxon>Bacillales</taxon>
        <taxon>Paenibacillaceae</taxon>
        <taxon>Paenibacillus</taxon>
    </lineage>
</organism>
<protein>
    <submittedName>
        <fullName evidence="1">Uncharacterized protein</fullName>
    </submittedName>
</protein>
<evidence type="ECO:0000313" key="2">
    <source>
        <dbReference type="Proteomes" id="UP000037688"/>
    </source>
</evidence>
<dbReference type="Proteomes" id="UP000037688">
    <property type="component" value="Unassembled WGS sequence"/>
</dbReference>
<reference evidence="1 2" key="1">
    <citation type="submission" date="2015-08" db="EMBL/GenBank/DDBJ databases">
        <title>Draft genome sequence of cellulolytic and xylanolytic Paenibacillus sp. A59, isolated from a decaying forest soil from Patagonia, Argentina.</title>
        <authorList>
            <person name="Ghio S."/>
            <person name="Caceres A.M."/>
            <person name="Talia P."/>
            <person name="Grasso D."/>
            <person name="Campos E."/>
        </authorList>
    </citation>
    <scope>NUCLEOTIDE SEQUENCE [LARGE SCALE GENOMIC DNA]</scope>
    <source>
        <strain evidence="1 2">A59</strain>
    </source>
</reference>
<evidence type="ECO:0000313" key="1">
    <source>
        <dbReference type="EMBL" id="KOY14775.1"/>
    </source>
</evidence>
<sequence>MKRYMKTMKDQMSVPIKLIFEVEFTKCFFSKMYLISKSRHLLRTRILHLNKIRLKKFFSNSIPPFVETRLVLAFRTTENFSILKLNFTFFR</sequence>